<dbReference type="OMA" id="TWRTTFY"/>
<proteinExistence type="predicted"/>
<reference evidence="9 11" key="1">
    <citation type="journal article" date="2010" name="BMC Genomics">
        <title>Combination of measures distinguishes pre-miRNAs from other stem-loops in the genome of the newly sequenced Anopheles darlingi.</title>
        <authorList>
            <person name="Mendes N.D."/>
            <person name="Freitas A.T."/>
            <person name="Vasconcelos A.T."/>
            <person name="Sagot M.F."/>
        </authorList>
    </citation>
    <scope>NUCLEOTIDE SEQUENCE</scope>
</reference>
<keyword evidence="3 7" id="KW-0812">Transmembrane</keyword>
<feature type="transmembrane region" description="Helical" evidence="7">
    <location>
        <begin position="195"/>
        <end position="214"/>
    </location>
</feature>
<evidence type="ECO:0000313" key="10">
    <source>
        <dbReference type="EnsemblMetazoa" id="ADAC006742-PA"/>
    </source>
</evidence>
<feature type="domain" description="Major facilitator superfamily (MFS) profile" evidence="8">
    <location>
        <begin position="20"/>
        <end position="450"/>
    </location>
</feature>
<feature type="transmembrane region" description="Helical" evidence="7">
    <location>
        <begin position="296"/>
        <end position="320"/>
    </location>
</feature>
<dbReference type="Pfam" id="PF07690">
    <property type="entry name" value="MFS_1"/>
    <property type="match status" value="1"/>
</dbReference>
<dbReference type="AlphaFoldDB" id="W5JFJ2"/>
<dbReference type="PANTHER" id="PTHR11662">
    <property type="entry name" value="SOLUTE CARRIER FAMILY 17"/>
    <property type="match status" value="1"/>
</dbReference>
<evidence type="ECO:0000259" key="8">
    <source>
        <dbReference type="PROSITE" id="PS50850"/>
    </source>
</evidence>
<dbReference type="VEuPathDB" id="VectorBase:ADAR2_008106"/>
<dbReference type="GO" id="GO:0015293">
    <property type="term" value="F:symporter activity"/>
    <property type="evidence" value="ECO:0007669"/>
    <property type="project" value="UniProtKB-KW"/>
</dbReference>
<reference evidence="9" key="2">
    <citation type="submission" date="2010-05" db="EMBL/GenBank/DDBJ databases">
        <authorList>
            <person name="Almeida L.G."/>
            <person name="Nicolas M.F."/>
            <person name="Souza R.C."/>
            <person name="Vasconcelos A.T.R."/>
        </authorList>
    </citation>
    <scope>NUCLEOTIDE SEQUENCE</scope>
</reference>
<dbReference type="SUPFAM" id="SSF103473">
    <property type="entry name" value="MFS general substrate transporter"/>
    <property type="match status" value="1"/>
</dbReference>
<evidence type="ECO:0000256" key="6">
    <source>
        <dbReference type="ARBA" id="ARBA00023136"/>
    </source>
</evidence>
<keyword evidence="5 7" id="KW-1133">Transmembrane helix</keyword>
<feature type="transmembrane region" description="Helical" evidence="7">
    <location>
        <begin position="332"/>
        <end position="351"/>
    </location>
</feature>
<dbReference type="InterPro" id="IPR036259">
    <property type="entry name" value="MFS_trans_sf"/>
</dbReference>
<feature type="transmembrane region" description="Helical" evidence="7">
    <location>
        <begin position="389"/>
        <end position="411"/>
    </location>
</feature>
<dbReference type="STRING" id="43151.W5JFJ2"/>
<dbReference type="Gene3D" id="1.20.1250.20">
    <property type="entry name" value="MFS general substrate transporter like domains"/>
    <property type="match status" value="2"/>
</dbReference>
<dbReference type="GO" id="GO:0006820">
    <property type="term" value="P:monoatomic anion transport"/>
    <property type="evidence" value="ECO:0007669"/>
    <property type="project" value="TreeGrafter"/>
</dbReference>
<keyword evidence="2" id="KW-0813">Transport</keyword>
<keyword evidence="6 7" id="KW-0472">Membrane</keyword>
<name>W5JFJ2_ANODA</name>
<evidence type="ECO:0000256" key="5">
    <source>
        <dbReference type="ARBA" id="ARBA00022989"/>
    </source>
</evidence>
<dbReference type="GO" id="GO:0016020">
    <property type="term" value="C:membrane"/>
    <property type="evidence" value="ECO:0007669"/>
    <property type="project" value="UniProtKB-SubCell"/>
</dbReference>
<dbReference type="FunFam" id="1.20.1250.20:FF:000003">
    <property type="entry name" value="Solute carrier family 17 member 3"/>
    <property type="match status" value="1"/>
</dbReference>
<dbReference type="InterPro" id="IPR011701">
    <property type="entry name" value="MFS"/>
</dbReference>
<dbReference type="Proteomes" id="UP000000673">
    <property type="component" value="Unassembled WGS sequence"/>
</dbReference>
<feature type="transmembrane region" description="Helical" evidence="7">
    <location>
        <begin position="161"/>
        <end position="183"/>
    </location>
</feature>
<sequence>MPSLLNTCMGGICCCAKQHILVMMAFFAIFNQYTMRVCLHLAITVMTGDQNATVSGVEIPDEDRFDWDEHEQGIILSSFYWGYTLSHFASTFVADHYSKHLLGVSVLITAIFTLLTPLAIDYGGAWLLVVFRVIEGIGEGATFPVLSVLVAHWVPANRRGFFGSFIFSGCQIGALAGGIGTGYFIQAHGTWRTTFYIWGVLALVWYIVWLLIGYESPETHPYISEQEKSQLLEQLADSKKSSEKLPIPWRRIFTSVPLWGLIAGQIGHDWGTYLIITDLPKYMNSILQFSVADNGIVTYGPFFSMWLFSILGGWLADLQIKKRCMSRTNARKLWTTIGSLLPAIFLMLASYTGANKVPVVMFFALCVTFLGGFYPGVKVNSNDLSPNFAGVLMGMVNGIGAITGILTPYIAGLLTPNQTIEEWRIVFWIAFVVLNVTNILFLMFASGDIQPWNYPAGSEQPQH</sequence>
<feature type="transmembrane region" description="Helical" evidence="7">
    <location>
        <begin position="423"/>
        <end position="445"/>
    </location>
</feature>
<dbReference type="eggNOG" id="KOG2532">
    <property type="taxonomic scope" value="Eukaryota"/>
</dbReference>
<evidence type="ECO:0000313" key="9">
    <source>
        <dbReference type="EMBL" id="ETN61579.1"/>
    </source>
</evidence>
<accession>W5JFJ2</accession>
<evidence type="ECO:0000256" key="3">
    <source>
        <dbReference type="ARBA" id="ARBA00022692"/>
    </source>
</evidence>
<feature type="transmembrane region" description="Helical" evidence="7">
    <location>
        <begin position="101"/>
        <end position="120"/>
    </location>
</feature>
<organism evidence="9">
    <name type="scientific">Anopheles darlingi</name>
    <name type="common">Mosquito</name>
    <dbReference type="NCBI Taxonomy" id="43151"/>
    <lineage>
        <taxon>Eukaryota</taxon>
        <taxon>Metazoa</taxon>
        <taxon>Ecdysozoa</taxon>
        <taxon>Arthropoda</taxon>
        <taxon>Hexapoda</taxon>
        <taxon>Insecta</taxon>
        <taxon>Pterygota</taxon>
        <taxon>Neoptera</taxon>
        <taxon>Endopterygota</taxon>
        <taxon>Diptera</taxon>
        <taxon>Nematocera</taxon>
        <taxon>Culicoidea</taxon>
        <taxon>Culicidae</taxon>
        <taxon>Anophelinae</taxon>
        <taxon>Anopheles</taxon>
    </lineage>
</organism>
<dbReference type="InterPro" id="IPR050382">
    <property type="entry name" value="MFS_Na/Anion_cotransporter"/>
</dbReference>
<feature type="transmembrane region" description="Helical" evidence="7">
    <location>
        <begin position="357"/>
        <end position="377"/>
    </location>
</feature>
<dbReference type="InterPro" id="IPR020846">
    <property type="entry name" value="MFS_dom"/>
</dbReference>
<reference evidence="9" key="3">
    <citation type="journal article" date="2013" name="Nucleic Acids Res.">
        <title>The genome of Anopheles darlingi, the main neotropical malaria vector.</title>
        <authorList>
            <person name="Marinotti O."/>
            <person name="Cerqueira G.C."/>
            <person name="de Almeida L.G."/>
            <person name="Ferro M.I."/>
            <person name="Loreto E.L."/>
            <person name="Zaha A."/>
            <person name="Teixeira S.M."/>
            <person name="Wespiser A.R."/>
            <person name="Almeida E Silva A."/>
            <person name="Schlindwein A.D."/>
            <person name="Pacheco A.C."/>
            <person name="Silva A.L."/>
            <person name="Graveley B.R."/>
            <person name="Walenz B.P."/>
            <person name="Lima Bde A."/>
            <person name="Ribeiro C.A."/>
            <person name="Nunes-Silva C.G."/>
            <person name="de Carvalho C.R."/>
            <person name="Soares C.M."/>
            <person name="de Menezes C.B."/>
            <person name="Matiolli C."/>
            <person name="Caffrey D."/>
            <person name="Araujo D.A."/>
            <person name="de Oliveira D.M."/>
            <person name="Golenbock D."/>
            <person name="Grisard E.C."/>
            <person name="Fantinatti-Garboggini F."/>
            <person name="de Carvalho F.M."/>
            <person name="Barcellos F.G."/>
            <person name="Prosdocimi F."/>
            <person name="May G."/>
            <person name="Azevedo Junior G.M."/>
            <person name="Guimaraes G.M."/>
            <person name="Goldman G.H."/>
            <person name="Padilha I.Q."/>
            <person name="Batista Jda S."/>
            <person name="Ferro J.A."/>
            <person name="Ribeiro J.M."/>
            <person name="Fietto J.L."/>
            <person name="Dabbas K.M."/>
            <person name="Cerdeira L."/>
            <person name="Agnez-Lima L.F."/>
            <person name="Brocchi M."/>
            <person name="de Carvalho M.O."/>
            <person name="Teixeira Mde M."/>
            <person name="Diniz Maia Mde M."/>
            <person name="Goldman M.H."/>
            <person name="Cruz Schneider M.P."/>
            <person name="Felipe M.S."/>
            <person name="Hungria M."/>
            <person name="Nicolas M.F."/>
            <person name="Pereira M."/>
            <person name="Montes M.A."/>
            <person name="Cantao M.E."/>
            <person name="Vincentz M."/>
            <person name="Rafael M.S."/>
            <person name="Silverman N."/>
            <person name="Stoco P.H."/>
            <person name="Souza R.C."/>
            <person name="Vicentini R."/>
            <person name="Gazzinelli R.T."/>
            <person name="Neves Rde O."/>
            <person name="Silva R."/>
            <person name="Astolfi-Filho S."/>
            <person name="Maciel T.E."/>
            <person name="Urmenyi T.P."/>
            <person name="Tadei W.P."/>
            <person name="Camargo E.P."/>
            <person name="de Vasconcelos A.T."/>
        </authorList>
    </citation>
    <scope>NUCLEOTIDE SEQUENCE</scope>
</reference>
<feature type="transmembrane region" description="Helical" evidence="7">
    <location>
        <begin position="74"/>
        <end position="94"/>
    </location>
</feature>
<dbReference type="VEuPathDB" id="VectorBase:ADAC006742"/>
<reference evidence="10" key="4">
    <citation type="submission" date="2015-06" db="UniProtKB">
        <authorList>
            <consortium name="EnsemblMetazoa"/>
        </authorList>
    </citation>
    <scope>IDENTIFICATION</scope>
</reference>
<dbReference type="EnsemblMetazoa" id="ADAC006742-RA">
    <property type="protein sequence ID" value="ADAC006742-PA"/>
    <property type="gene ID" value="ADAC006742"/>
</dbReference>
<comment type="subcellular location">
    <subcellularLocation>
        <location evidence="1">Membrane</location>
        <topology evidence="1">Multi-pass membrane protein</topology>
    </subcellularLocation>
</comment>
<dbReference type="HOGENOM" id="CLU_001265_5_0_1"/>
<keyword evidence="4" id="KW-0769">Symport</keyword>
<dbReference type="FunFam" id="1.20.1250.20:FF:000423">
    <property type="entry name" value="Putative inorganic phosphate cotransporter-like Protein"/>
    <property type="match status" value="1"/>
</dbReference>
<protein>
    <submittedName>
        <fullName evidence="9">Sodium-dependent phosphate transporter</fullName>
    </submittedName>
</protein>
<evidence type="ECO:0000313" key="11">
    <source>
        <dbReference type="Proteomes" id="UP000000673"/>
    </source>
</evidence>
<feature type="transmembrane region" description="Helical" evidence="7">
    <location>
        <begin position="126"/>
        <end position="154"/>
    </location>
</feature>
<evidence type="ECO:0000256" key="7">
    <source>
        <dbReference type="SAM" id="Phobius"/>
    </source>
</evidence>
<dbReference type="PROSITE" id="PS50850">
    <property type="entry name" value="MFS"/>
    <property type="match status" value="1"/>
</dbReference>
<gene>
    <name evidence="9" type="ORF">AND_006742</name>
</gene>
<evidence type="ECO:0000256" key="1">
    <source>
        <dbReference type="ARBA" id="ARBA00004141"/>
    </source>
</evidence>
<evidence type="ECO:0000256" key="2">
    <source>
        <dbReference type="ARBA" id="ARBA00022448"/>
    </source>
</evidence>
<dbReference type="PANTHER" id="PTHR11662:SF415">
    <property type="entry name" value="AT30085P-RELATED"/>
    <property type="match status" value="1"/>
</dbReference>
<keyword evidence="11" id="KW-1185">Reference proteome</keyword>
<dbReference type="OrthoDB" id="2985014at2759"/>
<feature type="transmembrane region" description="Helical" evidence="7">
    <location>
        <begin position="20"/>
        <end position="43"/>
    </location>
</feature>
<evidence type="ECO:0000256" key="4">
    <source>
        <dbReference type="ARBA" id="ARBA00022847"/>
    </source>
</evidence>
<dbReference type="EMBL" id="ADMH02001646">
    <property type="protein sequence ID" value="ETN61579.1"/>
    <property type="molecule type" value="Genomic_DNA"/>
</dbReference>